<evidence type="ECO:0000259" key="2">
    <source>
        <dbReference type="Pfam" id="PF10442"/>
    </source>
</evidence>
<dbReference type="AlphaFoldDB" id="A0A383A492"/>
<dbReference type="Pfam" id="PF08495">
    <property type="entry name" value="FIST"/>
    <property type="match status" value="1"/>
</dbReference>
<dbReference type="EMBL" id="UINC01188546">
    <property type="protein sequence ID" value="SVE01818.1"/>
    <property type="molecule type" value="Genomic_DNA"/>
</dbReference>
<dbReference type="InterPro" id="IPR013702">
    <property type="entry name" value="FIST_domain_N"/>
</dbReference>
<reference evidence="3" key="1">
    <citation type="submission" date="2018-05" db="EMBL/GenBank/DDBJ databases">
        <authorList>
            <person name="Lanie J.A."/>
            <person name="Ng W.-L."/>
            <person name="Kazmierczak K.M."/>
            <person name="Andrzejewski T.M."/>
            <person name="Davidsen T.M."/>
            <person name="Wayne K.J."/>
            <person name="Tettelin H."/>
            <person name="Glass J.I."/>
            <person name="Rusch D."/>
            <person name="Podicherti R."/>
            <person name="Tsui H.-C.T."/>
            <person name="Winkler M.E."/>
        </authorList>
    </citation>
    <scope>NUCLEOTIDE SEQUENCE</scope>
</reference>
<protein>
    <recommendedName>
        <fullName evidence="4">FIST C-domain domain-containing protein</fullName>
    </recommendedName>
</protein>
<dbReference type="InterPro" id="IPR019494">
    <property type="entry name" value="FIST_C"/>
</dbReference>
<organism evidence="3">
    <name type="scientific">marine metagenome</name>
    <dbReference type="NCBI Taxonomy" id="408172"/>
    <lineage>
        <taxon>unclassified sequences</taxon>
        <taxon>metagenomes</taxon>
        <taxon>ecological metagenomes</taxon>
    </lineage>
</organism>
<dbReference type="Pfam" id="PF10442">
    <property type="entry name" value="FIST_C"/>
    <property type="match status" value="1"/>
</dbReference>
<evidence type="ECO:0008006" key="4">
    <source>
        <dbReference type="Google" id="ProtNLM"/>
    </source>
</evidence>
<evidence type="ECO:0000313" key="3">
    <source>
        <dbReference type="EMBL" id="SVE01818.1"/>
    </source>
</evidence>
<feature type="domain" description="FIST" evidence="1">
    <location>
        <begin position="29"/>
        <end position="119"/>
    </location>
</feature>
<gene>
    <name evidence="3" type="ORF">METZ01_LOCUS454672</name>
</gene>
<sequence length="254" mass="28237">MDMDNPCKVWENCINDFNEIDHSMNFCSAIMFVDPSMRIVDQLIGSFDFSFPKSNLIGGIATYHPFSYGTLFYDDKLCAGAIGFLICGEWGIETLVTKGVKPLGPILEVHSVQKNVIYKVKENNNLVSPVEFLQNLIGELSLNERDLLQQSLFLGVENKNLKITNKGKLLHDGTFVVRDLLGIDPTNGALAITDKLTVGQRVQFQSRDIEISQQEIELGIQNMLKKNGEKPILTFLLSCIGRSISGSGNNYGDL</sequence>
<name>A0A383A492_9ZZZZ</name>
<feature type="non-terminal residue" evidence="3">
    <location>
        <position position="254"/>
    </location>
</feature>
<accession>A0A383A492</accession>
<proteinExistence type="predicted"/>
<feature type="domain" description="FIST C-domain" evidence="2">
    <location>
        <begin position="130"/>
        <end position="243"/>
    </location>
</feature>
<evidence type="ECO:0000259" key="1">
    <source>
        <dbReference type="Pfam" id="PF08495"/>
    </source>
</evidence>